<organism evidence="4">
    <name type="scientific">Nippostrongylus brasiliensis</name>
    <name type="common">Rat hookworm</name>
    <dbReference type="NCBI Taxonomy" id="27835"/>
    <lineage>
        <taxon>Eukaryota</taxon>
        <taxon>Metazoa</taxon>
        <taxon>Ecdysozoa</taxon>
        <taxon>Nematoda</taxon>
        <taxon>Chromadorea</taxon>
        <taxon>Rhabditida</taxon>
        <taxon>Rhabditina</taxon>
        <taxon>Rhabditomorpha</taxon>
        <taxon>Strongyloidea</taxon>
        <taxon>Heligmosomidae</taxon>
        <taxon>Nippostrongylus</taxon>
    </lineage>
</organism>
<evidence type="ECO:0000313" key="4">
    <source>
        <dbReference type="WBParaSite" id="NBR_0001310201-mRNA-1"/>
    </source>
</evidence>
<dbReference type="AlphaFoldDB" id="A0A158R155"/>
<name>A0A158R155_NIPBR</name>
<feature type="region of interest" description="Disordered" evidence="1">
    <location>
        <begin position="50"/>
        <end position="75"/>
    </location>
</feature>
<feature type="region of interest" description="Disordered" evidence="1">
    <location>
        <begin position="1"/>
        <end position="20"/>
    </location>
</feature>
<feature type="compositionally biased region" description="Polar residues" evidence="1">
    <location>
        <begin position="630"/>
        <end position="650"/>
    </location>
</feature>
<reference evidence="4" key="1">
    <citation type="submission" date="2016-04" db="UniProtKB">
        <authorList>
            <consortium name="WormBaseParasite"/>
        </authorList>
    </citation>
    <scope>IDENTIFICATION</scope>
</reference>
<dbReference type="EMBL" id="UYSL01020944">
    <property type="protein sequence ID" value="VDL76692.1"/>
    <property type="molecule type" value="Genomic_DNA"/>
</dbReference>
<dbReference type="Proteomes" id="UP000271162">
    <property type="component" value="Unassembled WGS sequence"/>
</dbReference>
<sequence>MSSVRSTVASRSADQAEASNVMITDDNSGVEEQIESLAARIERSGRLHEAEEFQQALTKRQEQSSRISPHERWATSAPEVNLQRTVQSILSAVFRIDDRQIHPGEEWDFHLASKLYSSLQHWKDSYHMLAALDVSNGEAYERVKKVALRLEKTRTVDNQKHVRKDLFPTKQYAKSTKRVVIPPGARAIIEITSSDLPRESIFWSNDSRITSGVCAIEGHTTEISVANRGEQCWVINKNQSLGEWADDPIVDFSSASGMLDMEKIATYHEPERVERLLDIIRKNRKTPLPEVLADVIRRTPFSSSSNVHHVDWRCPGKLMCQGMEVECAANVSLQEVLPNAPFGALKFSSPYELARLLSILSQSHIPESWRTARLLDRNHDICTPSGLGLTLSFYRQHCVHLTLASVANAGTTQPEHPPRGLCDPYNMGAVADLARRYAELHPRASHWTSISWKQLKPRKNLIVLPAGFQAVLDCLKTDDQTAVVMLKPEDVQPDWFTDDYSSIVLFSTAEFAGTTRWAGTWTLILQQVAKGTELIVLPGPENDQDWRKSVDMLRDLCEETTAQRPSLKSCIKCLLPMKSEFEVIGAAFRTAKFEHGKVFTQSAAKRFWTATTTQHAGILKLAPFKRLAEQATSSAPRNPRPQQGQQSAWRCQQRRGGQAYKHQRTPRIDRPLQMIGNRMFRLVPVSDSRSHTRGGSYRGRNHGTHKKF</sequence>
<feature type="region of interest" description="Disordered" evidence="1">
    <location>
        <begin position="629"/>
        <end position="669"/>
    </location>
</feature>
<evidence type="ECO:0000256" key="1">
    <source>
        <dbReference type="SAM" id="MobiDB-lite"/>
    </source>
</evidence>
<feature type="compositionally biased region" description="Basic residues" evidence="1">
    <location>
        <begin position="699"/>
        <end position="708"/>
    </location>
</feature>
<dbReference type="WBParaSite" id="NBR_0001310201-mRNA-1">
    <property type="protein sequence ID" value="NBR_0001310201-mRNA-1"/>
    <property type="gene ID" value="NBR_0001310201"/>
</dbReference>
<feature type="compositionally biased region" description="Basic and acidic residues" evidence="1">
    <location>
        <begin position="59"/>
        <end position="73"/>
    </location>
</feature>
<keyword evidence="3" id="KW-1185">Reference proteome</keyword>
<evidence type="ECO:0000313" key="2">
    <source>
        <dbReference type="EMBL" id="VDL76692.1"/>
    </source>
</evidence>
<feature type="compositionally biased region" description="Low complexity" evidence="1">
    <location>
        <begin position="1"/>
        <end position="13"/>
    </location>
</feature>
<accession>A0A158R155</accession>
<gene>
    <name evidence="2" type="ORF">NBR_LOCUS13103</name>
</gene>
<proteinExistence type="predicted"/>
<reference evidence="2 3" key="2">
    <citation type="submission" date="2018-11" db="EMBL/GenBank/DDBJ databases">
        <authorList>
            <consortium name="Pathogen Informatics"/>
        </authorList>
    </citation>
    <scope>NUCLEOTIDE SEQUENCE [LARGE SCALE GENOMIC DNA]</scope>
</reference>
<evidence type="ECO:0000313" key="3">
    <source>
        <dbReference type="Proteomes" id="UP000271162"/>
    </source>
</evidence>
<dbReference type="STRING" id="27835.A0A158R155"/>
<protein>
    <submittedName>
        <fullName evidence="4">SET domain-containing protein</fullName>
    </submittedName>
</protein>
<feature type="region of interest" description="Disordered" evidence="1">
    <location>
        <begin position="686"/>
        <end position="708"/>
    </location>
</feature>